<reference evidence="11" key="1">
    <citation type="submission" date="2016-10" db="EMBL/GenBank/DDBJ databases">
        <authorList>
            <person name="Varghese N."/>
            <person name="Submissions S."/>
        </authorList>
    </citation>
    <scope>NUCLEOTIDE SEQUENCE [LARGE SCALE GENOMIC DNA]</scope>
    <source>
        <strain evidence="11">CGMCC 1.6489</strain>
    </source>
</reference>
<evidence type="ECO:0000256" key="6">
    <source>
        <dbReference type="ARBA" id="ARBA00023004"/>
    </source>
</evidence>
<dbReference type="GO" id="GO:0046872">
    <property type="term" value="F:metal ion binding"/>
    <property type="evidence" value="ECO:0007669"/>
    <property type="project" value="UniProtKB-KW"/>
</dbReference>
<dbReference type="InterPro" id="IPR005616">
    <property type="entry name" value="CcmH/CycL/Ccl2/NrfF_N"/>
</dbReference>
<dbReference type="InterPro" id="IPR038297">
    <property type="entry name" value="CcmH/CycL/NrfF/Ccl2_sf"/>
</dbReference>
<keyword evidence="3 7" id="KW-0479">Metal-binding</keyword>
<dbReference type="STRING" id="430453.SAMN04487962_101434"/>
<dbReference type="AlphaFoldDB" id="A0A1H9Z2R8"/>
<proteinExistence type="inferred from homology"/>
<organism evidence="10 11">
    <name type="scientific">Marinobacter segnicrescens</name>
    <dbReference type="NCBI Taxonomy" id="430453"/>
    <lineage>
        <taxon>Bacteria</taxon>
        <taxon>Pseudomonadati</taxon>
        <taxon>Pseudomonadota</taxon>
        <taxon>Gammaproteobacteria</taxon>
        <taxon>Pseudomonadales</taxon>
        <taxon>Marinobacteraceae</taxon>
        <taxon>Marinobacter</taxon>
    </lineage>
</organism>
<keyword evidence="7" id="KW-0472">Membrane</keyword>
<dbReference type="Proteomes" id="UP000198762">
    <property type="component" value="Unassembled WGS sequence"/>
</dbReference>
<dbReference type="Gene3D" id="1.10.8.640">
    <property type="entry name" value="Cytochrome C biogenesis protein"/>
    <property type="match status" value="1"/>
</dbReference>
<feature type="transmembrane region" description="Helical" evidence="7">
    <location>
        <begin position="111"/>
        <end position="132"/>
    </location>
</feature>
<keyword evidence="6 7" id="KW-0408">Iron</keyword>
<feature type="domain" description="CcmH/CycL/Ccl2/NrfF N-terminal" evidence="9">
    <location>
        <begin position="26"/>
        <end position="158"/>
    </location>
</feature>
<sequence>MRHWLMMLLVMAVATGALAQSGNSPATAQDIYPLATEAERERFDRLLNELRCPKCQNQNIADSDAPIAEDMRDEVYRMVKDGADEQTVVASMVERFGEFVHYKPAFDARTALLWLLPAIVVLIGLLVIVVIVRRSGNGGEDDGAHLTEEQRRQADELLRRQ</sequence>
<evidence type="ECO:0000313" key="11">
    <source>
        <dbReference type="Proteomes" id="UP000198762"/>
    </source>
</evidence>
<feature type="signal peptide" evidence="7">
    <location>
        <begin position="1"/>
        <end position="19"/>
    </location>
</feature>
<dbReference type="Pfam" id="PF03918">
    <property type="entry name" value="CcmH"/>
    <property type="match status" value="1"/>
</dbReference>
<evidence type="ECO:0000256" key="8">
    <source>
        <dbReference type="SAM" id="MobiDB-lite"/>
    </source>
</evidence>
<dbReference type="FunFam" id="1.10.8.640:FF:000001">
    <property type="entry name" value="Cytochrome c-type biogenesis protein"/>
    <property type="match status" value="1"/>
</dbReference>
<protein>
    <recommendedName>
        <fullName evidence="7">Cytochrome c-type biogenesis protein</fullName>
    </recommendedName>
</protein>
<dbReference type="PANTHER" id="PTHR47870:SF1">
    <property type="entry name" value="CYTOCHROME C-TYPE BIOGENESIS PROTEIN CCMH"/>
    <property type="match status" value="1"/>
</dbReference>
<keyword evidence="7" id="KW-1133">Transmembrane helix</keyword>
<keyword evidence="11" id="KW-1185">Reference proteome</keyword>
<feature type="compositionally biased region" description="Basic and acidic residues" evidence="8">
    <location>
        <begin position="142"/>
        <end position="161"/>
    </location>
</feature>
<keyword evidence="7" id="KW-0812">Transmembrane</keyword>
<gene>
    <name evidence="10" type="ORF">SAMN04487962_101434</name>
</gene>
<evidence type="ECO:0000256" key="4">
    <source>
        <dbReference type="ARBA" id="ARBA00022729"/>
    </source>
</evidence>
<keyword evidence="2 7" id="KW-0349">Heme</keyword>
<evidence type="ECO:0000256" key="5">
    <source>
        <dbReference type="ARBA" id="ARBA00022748"/>
    </source>
</evidence>
<evidence type="ECO:0000313" key="10">
    <source>
        <dbReference type="EMBL" id="SES75307.1"/>
    </source>
</evidence>
<dbReference type="GO" id="GO:0005886">
    <property type="term" value="C:plasma membrane"/>
    <property type="evidence" value="ECO:0007669"/>
    <property type="project" value="TreeGrafter"/>
</dbReference>
<evidence type="ECO:0000256" key="3">
    <source>
        <dbReference type="ARBA" id="ARBA00022723"/>
    </source>
</evidence>
<evidence type="ECO:0000256" key="2">
    <source>
        <dbReference type="ARBA" id="ARBA00022617"/>
    </source>
</evidence>
<name>A0A1H9Z2R8_9GAMM</name>
<accession>A0A1H9Z2R8</accession>
<evidence type="ECO:0000259" key="9">
    <source>
        <dbReference type="Pfam" id="PF03918"/>
    </source>
</evidence>
<dbReference type="PANTHER" id="PTHR47870">
    <property type="entry name" value="CYTOCHROME C-TYPE BIOGENESIS PROTEIN CCMH"/>
    <property type="match status" value="1"/>
</dbReference>
<dbReference type="GO" id="GO:0017004">
    <property type="term" value="P:cytochrome complex assembly"/>
    <property type="evidence" value="ECO:0007669"/>
    <property type="project" value="UniProtKB-KW"/>
</dbReference>
<keyword evidence="5" id="KW-0201">Cytochrome c-type biogenesis</keyword>
<feature type="region of interest" description="Disordered" evidence="8">
    <location>
        <begin position="139"/>
        <end position="161"/>
    </location>
</feature>
<keyword evidence="4 7" id="KW-0732">Signal</keyword>
<comment type="function">
    <text evidence="7">Possible subunit of a heme lyase.</text>
</comment>
<evidence type="ECO:0000256" key="7">
    <source>
        <dbReference type="RuleBase" id="RU364112"/>
    </source>
</evidence>
<evidence type="ECO:0000256" key="1">
    <source>
        <dbReference type="ARBA" id="ARBA00010342"/>
    </source>
</evidence>
<dbReference type="EMBL" id="FOHZ01000001">
    <property type="protein sequence ID" value="SES75307.1"/>
    <property type="molecule type" value="Genomic_DNA"/>
</dbReference>
<feature type="chain" id="PRO_5011328816" description="Cytochrome c-type biogenesis protein" evidence="7">
    <location>
        <begin position="20"/>
        <end position="161"/>
    </location>
</feature>
<dbReference type="CDD" id="cd16378">
    <property type="entry name" value="CcmH_N"/>
    <property type="match status" value="1"/>
</dbReference>
<comment type="similarity">
    <text evidence="1 7">Belongs to the CcmH/CycL/Ccl2/NrfF family.</text>
</comment>
<dbReference type="InterPro" id="IPR051263">
    <property type="entry name" value="C-type_cytochrome_biogenesis"/>
</dbReference>